<evidence type="ECO:0000313" key="2">
    <source>
        <dbReference type="EMBL" id="GAX05431.1"/>
    </source>
</evidence>
<dbReference type="SUPFAM" id="SSF159006">
    <property type="entry name" value="YopX-like"/>
    <property type="match status" value="1"/>
</dbReference>
<evidence type="ECO:0000313" key="3">
    <source>
        <dbReference type="Proteomes" id="UP000198414"/>
    </source>
</evidence>
<dbReference type="InterPro" id="IPR010024">
    <property type="entry name" value="CHP16711"/>
</dbReference>
<dbReference type="Gene3D" id="2.30.30.290">
    <property type="entry name" value="YopX-like domains"/>
    <property type="match status" value="1"/>
</dbReference>
<dbReference type="Pfam" id="PF09643">
    <property type="entry name" value="YopX"/>
    <property type="match status" value="1"/>
</dbReference>
<dbReference type="RefSeq" id="WP_180949714.1">
    <property type="nucleotide sequence ID" value="NZ_BCMI01000005.1"/>
</dbReference>
<dbReference type="EMBL" id="BCMI01000005">
    <property type="protein sequence ID" value="GAX05431.1"/>
    <property type="molecule type" value="Genomic_DNA"/>
</dbReference>
<comment type="caution">
    <text evidence="2">The sequence shown here is derived from an EMBL/GenBank/DDBJ whole genome shotgun (WGS) entry which is preliminary data.</text>
</comment>
<dbReference type="InterPro" id="IPR019096">
    <property type="entry name" value="YopX_protein"/>
</dbReference>
<dbReference type="NCBIfam" id="TIGR01671">
    <property type="entry name" value="phage_TIGR01671"/>
    <property type="match status" value="1"/>
</dbReference>
<dbReference type="InterPro" id="IPR023385">
    <property type="entry name" value="YopX-like_C"/>
</dbReference>
<evidence type="ECO:0000259" key="1">
    <source>
        <dbReference type="Pfam" id="PF09643"/>
    </source>
</evidence>
<feature type="domain" description="YopX protein" evidence="1">
    <location>
        <begin position="5"/>
        <end position="155"/>
    </location>
</feature>
<dbReference type="Proteomes" id="UP000198414">
    <property type="component" value="Unassembled WGS sequence"/>
</dbReference>
<name>A0A1Z5IVG8_9LACO</name>
<proteinExistence type="predicted"/>
<accession>A0A1Z5IVG8</accession>
<reference evidence="2 3" key="1">
    <citation type="submission" date="2015-11" db="EMBL/GenBank/DDBJ databases">
        <title>Draft genome sequences of new species of the genus Lactobacillus isolated from orchardgrass silage.</title>
        <authorList>
            <person name="Tohno M."/>
            <person name="Tanizawa Y."/>
            <person name="Arita M."/>
        </authorList>
    </citation>
    <scope>NUCLEOTIDE SEQUENCE [LARGE SCALE GENOMIC DNA]</scope>
    <source>
        <strain evidence="2 3">IWT25</strain>
    </source>
</reference>
<protein>
    <recommendedName>
        <fullName evidence="1">YopX protein domain-containing protein</fullName>
    </recommendedName>
</protein>
<sequence>MRPIKFRAWDRYMKQMVKVKTLDFSPQGAECAVDYSDINGDIDGEWDLMEYTGLKDSEDVEIYEGDIVEIDVQEYVAGYERETLHTGVLEYDGEGMRYCLKPIGKPKLLVGTPPDDDSGISGWGELSWEPEYLDYVQQEDITVIGNIYENPELLEAHE</sequence>
<dbReference type="AlphaFoldDB" id="A0A1Z5IVG8"/>
<gene>
    <name evidence="2" type="ORF">IWT25_00735</name>
</gene>
<organism evidence="2 3">
    <name type="scientific">Secundilactobacillus pentosiphilus</name>
    <dbReference type="NCBI Taxonomy" id="1714682"/>
    <lineage>
        <taxon>Bacteria</taxon>
        <taxon>Bacillati</taxon>
        <taxon>Bacillota</taxon>
        <taxon>Bacilli</taxon>
        <taxon>Lactobacillales</taxon>
        <taxon>Lactobacillaceae</taxon>
        <taxon>Secundilactobacillus</taxon>
    </lineage>
</organism>